<sequence length="291" mass="30876">MLLTIVAFAGFYESARHAVHYADILAEALHGRLVLLHVNRASLYDPYALVGEGYHTVELSHEANTASALYRQAEALRTPTTVEIATDLLPAVAQDVAERHRPTLFVLGQPDLNHPSAASVAMSCAELLRAGHYPLLVVPMRAPATRAPHRMLIAADREPFALAPAAQPLCQLLAQAGADVVVAHVSSGVEDDAGCGAALRAVQASGLVGDITPELRGYEYSNYCEGVLAAVQDTQPDLVVMLARKRSFLGELFHRSVTARVLARCPVPVLVLPTGAAAPRAVAHGRNAAIA</sequence>
<dbReference type="CDD" id="cd00293">
    <property type="entry name" value="USP-like"/>
    <property type="match status" value="1"/>
</dbReference>
<reference evidence="3" key="1">
    <citation type="journal article" date="2019" name="Int. J. Syst. Evol. Microbiol.">
        <title>The Global Catalogue of Microorganisms (GCM) 10K type strain sequencing project: providing services to taxonomists for standard genome sequencing and annotation.</title>
        <authorList>
            <consortium name="The Broad Institute Genomics Platform"/>
            <consortium name="The Broad Institute Genome Sequencing Center for Infectious Disease"/>
            <person name="Wu L."/>
            <person name="Ma J."/>
        </authorList>
    </citation>
    <scope>NUCLEOTIDE SEQUENCE [LARGE SCALE GENOMIC DNA]</scope>
    <source>
        <strain evidence="3">JCM 17217</strain>
    </source>
</reference>
<comment type="caution">
    <text evidence="2">The sequence shown here is derived from an EMBL/GenBank/DDBJ whole genome shotgun (WGS) entry which is preliminary data.</text>
</comment>
<evidence type="ECO:0000313" key="2">
    <source>
        <dbReference type="EMBL" id="GAA3966585.1"/>
    </source>
</evidence>
<proteinExistence type="predicted"/>
<dbReference type="Proteomes" id="UP001501556">
    <property type="component" value="Unassembled WGS sequence"/>
</dbReference>
<organism evidence="2 3">
    <name type="scientific">Hymenobacter antarcticus</name>
    <dbReference type="NCBI Taxonomy" id="486270"/>
    <lineage>
        <taxon>Bacteria</taxon>
        <taxon>Pseudomonadati</taxon>
        <taxon>Bacteroidota</taxon>
        <taxon>Cytophagia</taxon>
        <taxon>Cytophagales</taxon>
        <taxon>Hymenobacteraceae</taxon>
        <taxon>Hymenobacter</taxon>
    </lineage>
</organism>
<keyword evidence="3" id="KW-1185">Reference proteome</keyword>
<dbReference type="Gene3D" id="3.40.50.620">
    <property type="entry name" value="HUPs"/>
    <property type="match status" value="2"/>
</dbReference>
<dbReference type="InterPro" id="IPR014729">
    <property type="entry name" value="Rossmann-like_a/b/a_fold"/>
</dbReference>
<accession>A0ABP7PJ98</accession>
<dbReference type="Pfam" id="PF00582">
    <property type="entry name" value="Usp"/>
    <property type="match status" value="2"/>
</dbReference>
<dbReference type="InterPro" id="IPR006016">
    <property type="entry name" value="UspA"/>
</dbReference>
<evidence type="ECO:0000259" key="1">
    <source>
        <dbReference type="Pfam" id="PF00582"/>
    </source>
</evidence>
<name>A0ABP7PJ98_9BACT</name>
<feature type="domain" description="UspA" evidence="1">
    <location>
        <begin position="225"/>
        <end position="273"/>
    </location>
</feature>
<dbReference type="SUPFAM" id="SSF52402">
    <property type="entry name" value="Adenine nucleotide alpha hydrolases-like"/>
    <property type="match status" value="2"/>
</dbReference>
<feature type="domain" description="UspA" evidence="1">
    <location>
        <begin position="10"/>
        <end position="139"/>
    </location>
</feature>
<protein>
    <recommendedName>
        <fullName evidence="1">UspA domain-containing protein</fullName>
    </recommendedName>
</protein>
<gene>
    <name evidence="2" type="ORF">GCM10022407_11080</name>
</gene>
<evidence type="ECO:0000313" key="3">
    <source>
        <dbReference type="Proteomes" id="UP001501556"/>
    </source>
</evidence>
<dbReference type="RefSeq" id="WP_345121888.1">
    <property type="nucleotide sequence ID" value="NZ_BAABDI010000005.1"/>
</dbReference>
<dbReference type="EMBL" id="BAABDI010000005">
    <property type="protein sequence ID" value="GAA3966585.1"/>
    <property type="molecule type" value="Genomic_DNA"/>
</dbReference>